<keyword evidence="1" id="KW-1133">Transmembrane helix</keyword>
<dbReference type="Proteomes" id="UP000514752">
    <property type="component" value="Chromosome"/>
</dbReference>
<sequence length="59" mass="7382">METKLCNWCERIGHACVWPVRALNFVAGLLFLRNMVATWQQWRRRQNYRHQRHWQRLDT</sequence>
<dbReference type="KEGG" id="nsg:H3L94_09155"/>
<evidence type="ECO:0000256" key="1">
    <source>
        <dbReference type="SAM" id="Phobius"/>
    </source>
</evidence>
<evidence type="ECO:0000313" key="3">
    <source>
        <dbReference type="Proteomes" id="UP000514752"/>
    </source>
</evidence>
<keyword evidence="1" id="KW-0472">Membrane</keyword>
<dbReference type="RefSeq" id="WP_182121770.1">
    <property type="nucleotide sequence ID" value="NZ_CP059567.1"/>
</dbReference>
<organism evidence="2 3">
    <name type="scientific">Neisseria shayeganii</name>
    <dbReference type="NCBI Taxonomy" id="607712"/>
    <lineage>
        <taxon>Bacteria</taxon>
        <taxon>Pseudomonadati</taxon>
        <taxon>Pseudomonadota</taxon>
        <taxon>Betaproteobacteria</taxon>
        <taxon>Neisseriales</taxon>
        <taxon>Neisseriaceae</taxon>
        <taxon>Neisseria</taxon>
    </lineage>
</organism>
<keyword evidence="1" id="KW-0812">Transmembrane</keyword>
<name>A0A7D7SGD8_9NEIS</name>
<accession>A0A7D7SGD8</accession>
<feature type="transmembrane region" description="Helical" evidence="1">
    <location>
        <begin position="12"/>
        <end position="36"/>
    </location>
</feature>
<reference evidence="2 3" key="1">
    <citation type="submission" date="2020-07" db="EMBL/GenBank/DDBJ databases">
        <title>Genomic diversity of species in the Neisseriaceae family.</title>
        <authorList>
            <person name="Vincent A.T."/>
            <person name="Bernet E."/>
            <person name="Veyrier F.J."/>
        </authorList>
    </citation>
    <scope>NUCLEOTIDE SEQUENCE [LARGE SCALE GENOMIC DNA]</scope>
    <source>
        <strain evidence="2 3">DSM 22244</strain>
    </source>
</reference>
<proteinExistence type="predicted"/>
<dbReference type="AlphaFoldDB" id="A0A7D7SGD8"/>
<evidence type="ECO:0000313" key="2">
    <source>
        <dbReference type="EMBL" id="QMT40012.1"/>
    </source>
</evidence>
<protein>
    <submittedName>
        <fullName evidence="2">Uncharacterized protein</fullName>
    </submittedName>
</protein>
<dbReference type="EMBL" id="CP059567">
    <property type="protein sequence ID" value="QMT40012.1"/>
    <property type="molecule type" value="Genomic_DNA"/>
</dbReference>
<gene>
    <name evidence="2" type="ORF">H3L94_09155</name>
</gene>